<proteinExistence type="evidence at transcript level"/>
<dbReference type="EMBL" id="GAMC01007614">
    <property type="protein sequence ID" value="JAB98941.1"/>
    <property type="molecule type" value="mRNA"/>
</dbReference>
<dbReference type="AlphaFoldDB" id="W8C028"/>
<organism evidence="2">
    <name type="scientific">Ceratitis capitata</name>
    <name type="common">Mediterranean fruit fly</name>
    <name type="synonym">Tephritis capitata</name>
    <dbReference type="NCBI Taxonomy" id="7213"/>
    <lineage>
        <taxon>Eukaryota</taxon>
        <taxon>Metazoa</taxon>
        <taxon>Ecdysozoa</taxon>
        <taxon>Arthropoda</taxon>
        <taxon>Hexapoda</taxon>
        <taxon>Insecta</taxon>
        <taxon>Pterygota</taxon>
        <taxon>Neoptera</taxon>
        <taxon>Endopterygota</taxon>
        <taxon>Diptera</taxon>
        <taxon>Brachycera</taxon>
        <taxon>Muscomorpha</taxon>
        <taxon>Tephritoidea</taxon>
        <taxon>Tephritidae</taxon>
        <taxon>Ceratitis</taxon>
        <taxon>Ceratitis</taxon>
    </lineage>
</organism>
<keyword evidence="1" id="KW-0732">Signal</keyword>
<feature type="signal peptide" evidence="1">
    <location>
        <begin position="1"/>
        <end position="19"/>
    </location>
</feature>
<feature type="chain" id="PRO_5004906688" evidence="1">
    <location>
        <begin position="20"/>
        <end position="105"/>
    </location>
</feature>
<evidence type="ECO:0000256" key="1">
    <source>
        <dbReference type="SAM" id="SignalP"/>
    </source>
</evidence>
<evidence type="ECO:0000313" key="2">
    <source>
        <dbReference type="EMBL" id="JAB98941.1"/>
    </source>
</evidence>
<name>W8C028_CERCA</name>
<reference evidence="2" key="1">
    <citation type="submission" date="2013-07" db="EMBL/GenBank/DDBJ databases">
        <authorList>
            <person name="Geib S."/>
        </authorList>
    </citation>
    <scope>NUCLEOTIDE SEQUENCE</scope>
</reference>
<accession>W8C028</accession>
<protein>
    <submittedName>
        <fullName evidence="2">Uncharacterized protein</fullName>
    </submittedName>
</protein>
<sequence length="105" mass="11172">MAKCIFLLISCASIALIAALPLQADLEVPQVEGQQTVILNRQVRSPDGGSAGVDVNQDGASAHVNQNIYTSDDGRFKVDAAAQAHHDFHSHDNSYGGYVSGSFSW</sequence>
<reference evidence="2" key="2">
    <citation type="journal article" date="2014" name="BMC Genomics">
        <title>A genomic perspective to assessing quality of mass-reared SIT flies used in Mediterranean fruit fly (Ceratitis capitata) eradication in California.</title>
        <authorList>
            <person name="Calla B."/>
            <person name="Hall B."/>
            <person name="Hou S."/>
            <person name="Geib S.M."/>
        </authorList>
    </citation>
    <scope>NUCLEOTIDE SEQUENCE</scope>
</reference>